<dbReference type="Gene3D" id="3.40.50.12660">
    <property type="match status" value="1"/>
</dbReference>
<dbReference type="EMBL" id="JALJOU010000063">
    <property type="protein sequence ID" value="KAK9826757.1"/>
    <property type="molecule type" value="Genomic_DNA"/>
</dbReference>
<feature type="region of interest" description="Disordered" evidence="2">
    <location>
        <begin position="37"/>
        <end position="61"/>
    </location>
</feature>
<dbReference type="Proteomes" id="UP001445335">
    <property type="component" value="Unassembled WGS sequence"/>
</dbReference>
<evidence type="ECO:0000313" key="5">
    <source>
        <dbReference type="Proteomes" id="UP001445335"/>
    </source>
</evidence>
<evidence type="ECO:0000259" key="3">
    <source>
        <dbReference type="Pfam" id="PF00656"/>
    </source>
</evidence>
<comment type="caution">
    <text evidence="4">The sequence shown here is derived from an EMBL/GenBank/DDBJ whole genome shotgun (WGS) entry which is preliminary data.</text>
</comment>
<dbReference type="InterPro" id="IPR011600">
    <property type="entry name" value="Pept_C14_caspase"/>
</dbReference>
<proteinExistence type="inferred from homology"/>
<evidence type="ECO:0000256" key="1">
    <source>
        <dbReference type="ARBA" id="ARBA00009005"/>
    </source>
</evidence>
<dbReference type="PANTHER" id="PTHR48104:SF30">
    <property type="entry name" value="METACASPASE-1"/>
    <property type="match status" value="1"/>
</dbReference>
<protein>
    <recommendedName>
        <fullName evidence="3">Peptidase C14 caspase domain-containing protein</fullName>
    </recommendedName>
</protein>
<dbReference type="GO" id="GO:0005737">
    <property type="term" value="C:cytoplasm"/>
    <property type="evidence" value="ECO:0007669"/>
    <property type="project" value="TreeGrafter"/>
</dbReference>
<feature type="region of interest" description="Disordered" evidence="2">
    <location>
        <begin position="1"/>
        <end position="21"/>
    </location>
</feature>
<name>A0AAW1R058_9CHLO</name>
<sequence length="406" mass="42416">MGACASRPEVHDAGLPDKQALPCKPQVPAALQAPVLTAQPSPTQTVVSSKQPLTPGTPRQDTIPAKLAFVRAELPAGAGPLPPHACTPPSPLAQAPSGVLLPGLELPYAAPFVPPPSLPPPEHARSWGEREGGRGFWRPARRRAVLVGVNYAGAGEGGAALRGCVRDAHCLHALLTARFGFQPEDVVLLHDLQPHSELLPTKANILAALDWLVAVAAAGDSLVFGFCGHGVPGFAEGGAHALLPCDFCEEGGIAETDMSERLVQRLPAGARLHCVVDACRGDISLGLPARTLTRPDSWADWQVDVRTGEAPACRGGGGGEAVLLSGTLANPEDPDADPEPHAFSGFESTGAMTFALIQAAELGQAGTYQTLLRAMRYSLKNGPQHFPAAPRLAASRCFDLNRPFCL</sequence>
<reference evidence="4 5" key="1">
    <citation type="journal article" date="2024" name="Nat. Commun.">
        <title>Phylogenomics reveals the evolutionary origins of lichenization in chlorophyte algae.</title>
        <authorList>
            <person name="Puginier C."/>
            <person name="Libourel C."/>
            <person name="Otte J."/>
            <person name="Skaloud P."/>
            <person name="Haon M."/>
            <person name="Grisel S."/>
            <person name="Petersen M."/>
            <person name="Berrin J.G."/>
            <person name="Delaux P.M."/>
            <person name="Dal Grande F."/>
            <person name="Keller J."/>
        </authorList>
    </citation>
    <scope>NUCLEOTIDE SEQUENCE [LARGE SCALE GENOMIC DNA]</scope>
    <source>
        <strain evidence="4 5">SAG 245.80</strain>
    </source>
</reference>
<comment type="similarity">
    <text evidence="1">Belongs to the peptidase C14B family.</text>
</comment>
<keyword evidence="5" id="KW-1185">Reference proteome</keyword>
<accession>A0AAW1R058</accession>
<gene>
    <name evidence="4" type="ORF">WJX81_006172</name>
</gene>
<evidence type="ECO:0000256" key="2">
    <source>
        <dbReference type="SAM" id="MobiDB-lite"/>
    </source>
</evidence>
<dbReference type="PANTHER" id="PTHR48104">
    <property type="entry name" value="METACASPASE-4"/>
    <property type="match status" value="1"/>
</dbReference>
<evidence type="ECO:0000313" key="4">
    <source>
        <dbReference type="EMBL" id="KAK9826757.1"/>
    </source>
</evidence>
<dbReference type="GO" id="GO:0004197">
    <property type="term" value="F:cysteine-type endopeptidase activity"/>
    <property type="evidence" value="ECO:0007669"/>
    <property type="project" value="InterPro"/>
</dbReference>
<feature type="compositionally biased region" description="Polar residues" evidence="2">
    <location>
        <begin position="38"/>
        <end position="60"/>
    </location>
</feature>
<dbReference type="InterPro" id="IPR050452">
    <property type="entry name" value="Metacaspase"/>
</dbReference>
<organism evidence="4 5">
    <name type="scientific">Elliptochloris bilobata</name>
    <dbReference type="NCBI Taxonomy" id="381761"/>
    <lineage>
        <taxon>Eukaryota</taxon>
        <taxon>Viridiplantae</taxon>
        <taxon>Chlorophyta</taxon>
        <taxon>core chlorophytes</taxon>
        <taxon>Trebouxiophyceae</taxon>
        <taxon>Trebouxiophyceae incertae sedis</taxon>
        <taxon>Elliptochloris clade</taxon>
        <taxon>Elliptochloris</taxon>
    </lineage>
</organism>
<dbReference type="AlphaFoldDB" id="A0AAW1R058"/>
<dbReference type="GO" id="GO:0006508">
    <property type="term" value="P:proteolysis"/>
    <property type="evidence" value="ECO:0007669"/>
    <property type="project" value="InterPro"/>
</dbReference>
<dbReference type="Pfam" id="PF00656">
    <property type="entry name" value="Peptidase_C14"/>
    <property type="match status" value="1"/>
</dbReference>
<feature type="domain" description="Peptidase C14 caspase" evidence="3">
    <location>
        <begin position="141"/>
        <end position="380"/>
    </location>
</feature>